<dbReference type="InterPro" id="IPR029020">
    <property type="entry name" value="Ammonium/urea_transptr"/>
</dbReference>
<dbReference type="Pfam" id="PF00909">
    <property type="entry name" value="Ammonium_transp"/>
    <property type="match status" value="1"/>
</dbReference>
<feature type="region of interest" description="Disordered" evidence="9">
    <location>
        <begin position="466"/>
        <end position="498"/>
    </location>
</feature>
<feature type="transmembrane region" description="Helical" evidence="8">
    <location>
        <begin position="186"/>
        <end position="204"/>
    </location>
</feature>
<evidence type="ECO:0000259" key="10">
    <source>
        <dbReference type="Pfam" id="PF00909"/>
    </source>
</evidence>
<dbReference type="InterPro" id="IPR024041">
    <property type="entry name" value="NH4_transpt_AmtB-like_dom"/>
</dbReference>
<comment type="caution">
    <text evidence="11">The sequence shown here is derived from an EMBL/GenBank/DDBJ whole genome shotgun (WGS) entry which is preliminary data.</text>
</comment>
<evidence type="ECO:0000256" key="4">
    <source>
        <dbReference type="ARBA" id="ARBA00022692"/>
    </source>
</evidence>
<evidence type="ECO:0000256" key="5">
    <source>
        <dbReference type="ARBA" id="ARBA00022989"/>
    </source>
</evidence>
<evidence type="ECO:0000313" key="12">
    <source>
        <dbReference type="Proteomes" id="UP001159405"/>
    </source>
</evidence>
<comment type="similarity">
    <text evidence="2 8">Belongs to the ammonia transporter channel (TC 1.A.11.2) family.</text>
</comment>
<keyword evidence="4 8" id="KW-0812">Transmembrane</keyword>
<name>A0ABN8QHI3_9CNID</name>
<evidence type="ECO:0000256" key="7">
    <source>
        <dbReference type="ARBA" id="ARBA00023177"/>
    </source>
</evidence>
<dbReference type="Gene3D" id="1.10.3430.10">
    <property type="entry name" value="Ammonium transporter AmtB like domains"/>
    <property type="match status" value="1"/>
</dbReference>
<proteinExistence type="inferred from homology"/>
<feature type="transmembrane region" description="Helical" evidence="8">
    <location>
        <begin position="256"/>
        <end position="277"/>
    </location>
</feature>
<dbReference type="NCBIfam" id="TIGR00836">
    <property type="entry name" value="amt"/>
    <property type="match status" value="1"/>
</dbReference>
<sequence length="498" mass="52825">MDGSMSTATTVTATTVSRVDTIAGNLDQFFLIVMGCLIFFMQAGFAFLEAGSVRSKNTTNILIKNVLDVFLGAIVYWLFGYAFAFGADGNGFIGHEYFALSYLPSRTFFHWFFHFVFAATAATIVSGAMAERTEFKAYLVYSVFLTGFLYPIVAHWAWDGNGWLYKGVTYEDGGAITYQDFAGSGVVHALGGTVALVGAAIVGPRIGRFVNGEPQLLSGHTVPQAALGGFILFFGFLAFNGGSQAAIASAGDADTVALAIVNTIIGGAAGAITAMIIKRLGYAEKYWSLLFTINGGLTGMVALCAGCNVVHPYAAFVIGIIAGIAYVAWSTLVVKLKIDDPLDAVAVHLGGGIWGVLSAPIFNKDSGILYDGGLLSFRGFGWNLLGVIVIMIWSGSLAFILFLAMNLIGVLRVDKDVELKGLDIPKHGEPAYPLDSYGDGWSEQPDPVKTIPVVHKSTSQLNLAHLQNGSSNPKEKGVDDPAVIVPVESPNANSDTAF</sequence>
<feature type="transmembrane region" description="Helical" evidence="8">
    <location>
        <begin position="317"/>
        <end position="334"/>
    </location>
</feature>
<feature type="transmembrane region" description="Helical" evidence="8">
    <location>
        <begin position="341"/>
        <end position="362"/>
    </location>
</feature>
<organism evidence="11 12">
    <name type="scientific">Porites lobata</name>
    <dbReference type="NCBI Taxonomy" id="104759"/>
    <lineage>
        <taxon>Eukaryota</taxon>
        <taxon>Metazoa</taxon>
        <taxon>Cnidaria</taxon>
        <taxon>Anthozoa</taxon>
        <taxon>Hexacorallia</taxon>
        <taxon>Scleractinia</taxon>
        <taxon>Fungiina</taxon>
        <taxon>Poritidae</taxon>
        <taxon>Porites</taxon>
    </lineage>
</organism>
<gene>
    <name evidence="11" type="ORF">PLOB_00005135</name>
</gene>
<evidence type="ECO:0000256" key="1">
    <source>
        <dbReference type="ARBA" id="ARBA00004141"/>
    </source>
</evidence>
<dbReference type="EMBL" id="CALNXK010000122">
    <property type="protein sequence ID" value="CAH3162073.1"/>
    <property type="molecule type" value="Genomic_DNA"/>
</dbReference>
<dbReference type="InterPro" id="IPR001905">
    <property type="entry name" value="Ammonium_transpt"/>
</dbReference>
<keyword evidence="7 8" id="KW-0924">Ammonia transport</keyword>
<protein>
    <recommendedName>
        <fullName evidence="8">Ammonium transporter</fullName>
    </recommendedName>
</protein>
<evidence type="ECO:0000256" key="2">
    <source>
        <dbReference type="ARBA" id="ARBA00005887"/>
    </source>
</evidence>
<keyword evidence="6 8" id="KW-0472">Membrane</keyword>
<feature type="transmembrane region" description="Helical" evidence="8">
    <location>
        <begin position="69"/>
        <end position="87"/>
    </location>
</feature>
<evidence type="ECO:0000256" key="8">
    <source>
        <dbReference type="RuleBase" id="RU362002"/>
    </source>
</evidence>
<evidence type="ECO:0000256" key="9">
    <source>
        <dbReference type="SAM" id="MobiDB-lite"/>
    </source>
</evidence>
<feature type="transmembrane region" description="Helical" evidence="8">
    <location>
        <begin position="29"/>
        <end position="48"/>
    </location>
</feature>
<evidence type="ECO:0000313" key="11">
    <source>
        <dbReference type="EMBL" id="CAH3162073.1"/>
    </source>
</evidence>
<evidence type="ECO:0000256" key="3">
    <source>
        <dbReference type="ARBA" id="ARBA00022448"/>
    </source>
</evidence>
<dbReference type="SUPFAM" id="SSF111352">
    <property type="entry name" value="Ammonium transporter"/>
    <property type="match status" value="1"/>
</dbReference>
<comment type="subcellular location">
    <subcellularLocation>
        <location evidence="8">Cell membrane</location>
        <topology evidence="8">Multi-pass membrane protein</topology>
    </subcellularLocation>
    <subcellularLocation>
        <location evidence="1">Membrane</location>
        <topology evidence="1">Multi-pass membrane protein</topology>
    </subcellularLocation>
</comment>
<feature type="domain" description="Ammonium transporter AmtB-like" evidence="10">
    <location>
        <begin position="30"/>
        <end position="432"/>
    </location>
</feature>
<keyword evidence="5 8" id="KW-1133">Transmembrane helix</keyword>
<feature type="transmembrane region" description="Helical" evidence="8">
    <location>
        <begin position="225"/>
        <end position="250"/>
    </location>
</feature>
<reference evidence="11 12" key="1">
    <citation type="submission" date="2022-05" db="EMBL/GenBank/DDBJ databases">
        <authorList>
            <consortium name="Genoscope - CEA"/>
            <person name="William W."/>
        </authorList>
    </citation>
    <scope>NUCLEOTIDE SEQUENCE [LARGE SCALE GENOMIC DNA]</scope>
</reference>
<dbReference type="InterPro" id="IPR018047">
    <property type="entry name" value="Ammonium_transpt_CS"/>
</dbReference>
<dbReference type="PROSITE" id="PS01219">
    <property type="entry name" value="AMMONIUM_TRANSP"/>
    <property type="match status" value="1"/>
</dbReference>
<feature type="transmembrane region" description="Helical" evidence="8">
    <location>
        <begin position="107"/>
        <end position="126"/>
    </location>
</feature>
<dbReference type="PANTHER" id="PTHR11730">
    <property type="entry name" value="AMMONIUM TRANSPORTER"/>
    <property type="match status" value="1"/>
</dbReference>
<dbReference type="PANTHER" id="PTHR11730:SF6">
    <property type="entry name" value="AMMONIUM TRANSPORTER"/>
    <property type="match status" value="1"/>
</dbReference>
<dbReference type="Proteomes" id="UP001159405">
    <property type="component" value="Unassembled WGS sequence"/>
</dbReference>
<feature type="transmembrane region" description="Helical" evidence="8">
    <location>
        <begin position="382"/>
        <end position="405"/>
    </location>
</feature>
<feature type="transmembrane region" description="Helical" evidence="8">
    <location>
        <begin position="289"/>
        <end position="311"/>
    </location>
</feature>
<evidence type="ECO:0000256" key="6">
    <source>
        <dbReference type="ARBA" id="ARBA00023136"/>
    </source>
</evidence>
<keyword evidence="3 8" id="KW-0813">Transport</keyword>
<keyword evidence="12" id="KW-1185">Reference proteome</keyword>
<feature type="transmembrane region" description="Helical" evidence="8">
    <location>
        <begin position="138"/>
        <end position="158"/>
    </location>
</feature>
<accession>A0ABN8QHI3</accession>